<comment type="caution">
    <text evidence="1">The sequence shown here is derived from an EMBL/GenBank/DDBJ whole genome shotgun (WGS) entry which is preliminary data.</text>
</comment>
<protein>
    <recommendedName>
        <fullName evidence="3">HSF-type DNA-binding domain-containing protein</fullName>
    </recommendedName>
</protein>
<evidence type="ECO:0000313" key="1">
    <source>
        <dbReference type="EMBL" id="KAL3674621.1"/>
    </source>
</evidence>
<keyword evidence="2" id="KW-1185">Reference proteome</keyword>
<sequence length="257" mass="29353">MARRARDENDTSIDVEERSLKHGKVLQNGKDYSGENWCWGTFLKKLHFFLDQGTAGFALAWLQDGSHFIVQHSKEVELAKQLGLRACSLHQVLETLNFECQEESHWEYTIYHHNCFMLGNPEKIEEILDHETLSPSASTDQAVAMPSIAYSSALKPLEVRLSLPDSHSQSWEVTIAPSVLPHPTFDVTEELLTDESTTFTRRTEERSWGDLLDTTDEWSDPDMNSPLWWSQRSDFSSICSDDLSDMDTLSQISSFFS</sequence>
<name>A0ABD3G9M7_9STRA</name>
<proteinExistence type="predicted"/>
<organism evidence="1 2">
    <name type="scientific">Phytophthora oleae</name>
    <dbReference type="NCBI Taxonomy" id="2107226"/>
    <lineage>
        <taxon>Eukaryota</taxon>
        <taxon>Sar</taxon>
        <taxon>Stramenopiles</taxon>
        <taxon>Oomycota</taxon>
        <taxon>Peronosporomycetes</taxon>
        <taxon>Peronosporales</taxon>
        <taxon>Peronosporaceae</taxon>
        <taxon>Phytophthora</taxon>
    </lineage>
</organism>
<reference evidence="1 2" key="1">
    <citation type="submission" date="2024-09" db="EMBL/GenBank/DDBJ databases">
        <title>Genome sequencing and assembly of Phytophthora oleae, isolate VK10A, causative agent of rot of olive drupes.</title>
        <authorList>
            <person name="Conti Taguali S."/>
            <person name="Riolo M."/>
            <person name="La Spada F."/>
            <person name="Cacciola S.O."/>
            <person name="Dionisio G."/>
        </authorList>
    </citation>
    <scope>NUCLEOTIDE SEQUENCE [LARGE SCALE GENOMIC DNA]</scope>
    <source>
        <strain evidence="1 2">VK10A</strain>
    </source>
</reference>
<evidence type="ECO:0008006" key="3">
    <source>
        <dbReference type="Google" id="ProtNLM"/>
    </source>
</evidence>
<dbReference type="Proteomes" id="UP001632037">
    <property type="component" value="Unassembled WGS sequence"/>
</dbReference>
<dbReference type="AlphaFoldDB" id="A0ABD3G9M7"/>
<dbReference type="EMBL" id="JBIMZQ010000001">
    <property type="protein sequence ID" value="KAL3674621.1"/>
    <property type="molecule type" value="Genomic_DNA"/>
</dbReference>
<accession>A0ABD3G9M7</accession>
<evidence type="ECO:0000313" key="2">
    <source>
        <dbReference type="Proteomes" id="UP001632037"/>
    </source>
</evidence>
<gene>
    <name evidence="1" type="ORF">V7S43_000564</name>
</gene>